<gene>
    <name evidence="1" type="ORF">IM811_007144</name>
</gene>
<reference evidence="1" key="1">
    <citation type="submission" date="2020-10" db="EMBL/GenBank/DDBJ databases">
        <title>High-Quality Genome Resource of Clonostachys rosea strain S41 by Oxford Nanopore Long-Read Sequencing.</title>
        <authorList>
            <person name="Wang H."/>
        </authorList>
    </citation>
    <scope>NUCLEOTIDE SEQUENCE</scope>
    <source>
        <strain evidence="1">S41</strain>
    </source>
</reference>
<dbReference type="PANTHER" id="PTHR33973:SF4">
    <property type="entry name" value="OS07G0153300 PROTEIN"/>
    <property type="match status" value="1"/>
</dbReference>
<dbReference type="EMBL" id="JADCTT010000019">
    <property type="protein sequence ID" value="KAF9742962.1"/>
    <property type="molecule type" value="Genomic_DNA"/>
</dbReference>
<dbReference type="InterPro" id="IPR010775">
    <property type="entry name" value="DUF1365"/>
</dbReference>
<dbReference type="Pfam" id="PF07103">
    <property type="entry name" value="DUF1365"/>
    <property type="match status" value="1"/>
</dbReference>
<comment type="caution">
    <text evidence="1">The sequence shown here is derived from an EMBL/GenBank/DDBJ whole genome shotgun (WGS) entry which is preliminary data.</text>
</comment>
<evidence type="ECO:0000313" key="1">
    <source>
        <dbReference type="EMBL" id="KAF9742962.1"/>
    </source>
</evidence>
<dbReference type="PANTHER" id="PTHR33973">
    <property type="entry name" value="OS07G0153300 PROTEIN"/>
    <property type="match status" value="1"/>
</dbReference>
<evidence type="ECO:0000313" key="2">
    <source>
        <dbReference type="Proteomes" id="UP000616885"/>
    </source>
</evidence>
<name>A0A8H7N0I8_BIOOC</name>
<protein>
    <submittedName>
        <fullName evidence="1">Uncharacterized protein</fullName>
    </submittedName>
</protein>
<accession>A0A8H7N0I8</accession>
<dbReference type="Proteomes" id="UP000616885">
    <property type="component" value="Unassembled WGS sequence"/>
</dbReference>
<organism evidence="1 2">
    <name type="scientific">Bionectria ochroleuca</name>
    <name type="common">Gliocladium roseum</name>
    <dbReference type="NCBI Taxonomy" id="29856"/>
    <lineage>
        <taxon>Eukaryota</taxon>
        <taxon>Fungi</taxon>
        <taxon>Dikarya</taxon>
        <taxon>Ascomycota</taxon>
        <taxon>Pezizomycotina</taxon>
        <taxon>Sordariomycetes</taxon>
        <taxon>Hypocreomycetidae</taxon>
        <taxon>Hypocreales</taxon>
        <taxon>Bionectriaceae</taxon>
        <taxon>Clonostachys</taxon>
    </lineage>
</organism>
<proteinExistence type="predicted"/>
<dbReference type="AlphaFoldDB" id="A0A8H7N0I8"/>
<sequence>MISMDRPSYKVLWNIRPQDQAIRGGKDLTLSHKLEEFLRTQNEDPSEWAYAYLLTSPCMNDHNNNNNPLAFWYLYSSDKELTALILQLDTSYGERRLWFVRNSLQRQAKGSSYCFQGKFVKDLQVSPFMPLGSDTSYIVDTSDPCASTDGRVSILITLKKGNKTLMTASVKPHSPSLDIPTASTWSSLVFLWKWWWVPMATVVTCRILGQAAKIYLTQRKKIKVQTREEPIKTVTAKPARTVEMTLERYFSKILQAAVENQSHVDQVKYITPGEHSPRVRVLRSNYAVSIPEALSQSTNLSGSSKICSEITFQVISPAFYLRFFHYSSPSAAMDSELLDDERTRMVWCSNPEQFASMISVHSVHIPPGSADWRWRFISCLRCRPLATNYEHRTKFQPFGGLSTSDYWVLQNCTAAEQKEYRRALLRVYLGETIGSIPFGSLTDNLELFGLSRDAVLRIQEAYLKTFVALLGIEIARQAATGSSAKIMLASLSLTGLNIWACIKMIF</sequence>